<accession>A0AC61N5H2</accession>
<name>A0AC61N5H2_9FIRM</name>
<dbReference type="Proteomes" id="UP000682782">
    <property type="component" value="Chromosome"/>
</dbReference>
<dbReference type="EMBL" id="CP068393">
    <property type="protein sequence ID" value="QUC66198.1"/>
    <property type="molecule type" value="Genomic_DNA"/>
</dbReference>
<keyword evidence="2" id="KW-1185">Reference proteome</keyword>
<gene>
    <name evidence="1" type="ORF">JYE49_09990</name>
</gene>
<sequence length="102" mass="10686">MLRLLGILTLGNLIFGGNRRRNDSLLGGLLLLPALIFGGWIALAVVGGVFSLIGTVIGGIFSGLASIASGIFSGHGLVIGIIIGIALYYYVRRQNNETAEEE</sequence>
<evidence type="ECO:0000313" key="1">
    <source>
        <dbReference type="EMBL" id="QUC66198.1"/>
    </source>
</evidence>
<protein>
    <submittedName>
        <fullName evidence="1">Uncharacterized protein</fullName>
    </submittedName>
</protein>
<evidence type="ECO:0000313" key="2">
    <source>
        <dbReference type="Proteomes" id="UP000682782"/>
    </source>
</evidence>
<proteinExistence type="predicted"/>
<reference evidence="1" key="1">
    <citation type="submission" date="2021-01" db="EMBL/GenBank/DDBJ databases">
        <title>Complete genome sequence of Clostridiales bacterium R-7.</title>
        <authorList>
            <person name="Mahoney-Kurpe S.C."/>
            <person name="Palevich N."/>
            <person name="Koike S."/>
            <person name="Moon C.D."/>
            <person name="Attwood G.T."/>
        </authorList>
    </citation>
    <scope>NUCLEOTIDE SEQUENCE</scope>
    <source>
        <strain evidence="1">R-7</strain>
    </source>
</reference>
<organism evidence="1 2">
    <name type="scientific">Aristaeella hokkaidonensis</name>
    <dbReference type="NCBI Taxonomy" id="3046382"/>
    <lineage>
        <taxon>Bacteria</taxon>
        <taxon>Bacillati</taxon>
        <taxon>Bacillota</taxon>
        <taxon>Clostridia</taxon>
        <taxon>Eubacteriales</taxon>
        <taxon>Aristaeellaceae</taxon>
        <taxon>Aristaeella</taxon>
    </lineage>
</organism>